<dbReference type="Pfam" id="PF00931">
    <property type="entry name" value="NB-ARC"/>
    <property type="match status" value="1"/>
</dbReference>
<dbReference type="PRINTS" id="PR00364">
    <property type="entry name" value="DISEASERSIST"/>
</dbReference>
<evidence type="ECO:0000256" key="6">
    <source>
        <dbReference type="ARBA" id="ARBA00022821"/>
    </source>
</evidence>
<dbReference type="InterPro" id="IPR038005">
    <property type="entry name" value="RX-like_CC"/>
</dbReference>
<evidence type="ECO:0000256" key="5">
    <source>
        <dbReference type="ARBA" id="ARBA00022741"/>
    </source>
</evidence>
<dbReference type="InterPro" id="IPR033734">
    <property type="entry name" value="Jacalin-like_lectin_dom_plant"/>
</dbReference>
<accession>A0A3L6PJD3</accession>
<dbReference type="GO" id="GO:0006952">
    <property type="term" value="P:defense response"/>
    <property type="evidence" value="ECO:0007669"/>
    <property type="project" value="UniProtKB-KW"/>
</dbReference>
<evidence type="ECO:0000313" key="8">
    <source>
        <dbReference type="EMBL" id="RLM58917.1"/>
    </source>
</evidence>
<dbReference type="CDD" id="cd09612">
    <property type="entry name" value="Jacalin"/>
    <property type="match status" value="1"/>
</dbReference>
<dbReference type="SUPFAM" id="SSF51101">
    <property type="entry name" value="Mannose-binding lectins"/>
    <property type="match status" value="1"/>
</dbReference>
<keyword evidence="3" id="KW-0430">Lectin</keyword>
<dbReference type="InterPro" id="IPR002182">
    <property type="entry name" value="NB-ARC"/>
</dbReference>
<evidence type="ECO:0000259" key="7">
    <source>
        <dbReference type="PROSITE" id="PS51752"/>
    </source>
</evidence>
<feature type="domain" description="Jacalin-type lectin" evidence="7">
    <location>
        <begin position="361"/>
        <end position="496"/>
    </location>
</feature>
<keyword evidence="6" id="KW-0611">Plant defense</keyword>
<dbReference type="STRING" id="4540.A0A3L6PJD3"/>
<proteinExistence type="inferred from homology"/>
<dbReference type="OrthoDB" id="690341at2759"/>
<evidence type="ECO:0000256" key="3">
    <source>
        <dbReference type="ARBA" id="ARBA00022734"/>
    </source>
</evidence>
<dbReference type="PANTHER" id="PTHR19338">
    <property type="entry name" value="TRANSLOCASE OF INNER MITOCHONDRIAL MEMBRANE 13 HOMOLOG"/>
    <property type="match status" value="1"/>
</dbReference>
<dbReference type="Gene3D" id="3.40.50.300">
    <property type="entry name" value="P-loop containing nucleotide triphosphate hydrolases"/>
    <property type="match status" value="1"/>
</dbReference>
<dbReference type="CDD" id="cd14798">
    <property type="entry name" value="RX-CC_like"/>
    <property type="match status" value="1"/>
</dbReference>
<dbReference type="Gene3D" id="1.20.5.4130">
    <property type="match status" value="1"/>
</dbReference>
<dbReference type="Proteomes" id="UP000275267">
    <property type="component" value="Unassembled WGS sequence"/>
</dbReference>
<gene>
    <name evidence="8" type="ORF">C2845_PM18G06840</name>
</gene>
<reference evidence="9" key="1">
    <citation type="journal article" date="2019" name="Nat. Commun.">
        <title>The genome of broomcorn millet.</title>
        <authorList>
            <person name="Zou C."/>
            <person name="Miki D."/>
            <person name="Li D."/>
            <person name="Tang Q."/>
            <person name="Xiao L."/>
            <person name="Rajput S."/>
            <person name="Deng P."/>
            <person name="Jia W."/>
            <person name="Huang R."/>
            <person name="Zhang M."/>
            <person name="Sun Y."/>
            <person name="Hu J."/>
            <person name="Fu X."/>
            <person name="Schnable P.S."/>
            <person name="Li F."/>
            <person name="Zhang H."/>
            <person name="Feng B."/>
            <person name="Zhu X."/>
            <person name="Liu R."/>
            <person name="Schnable J.C."/>
            <person name="Zhu J.-K."/>
            <person name="Zhang H."/>
        </authorList>
    </citation>
    <scope>NUCLEOTIDE SEQUENCE [LARGE SCALE GENOMIC DNA]</scope>
</reference>
<organism evidence="8 9">
    <name type="scientific">Panicum miliaceum</name>
    <name type="common">Proso millet</name>
    <name type="synonym">Broomcorn millet</name>
    <dbReference type="NCBI Taxonomy" id="4540"/>
    <lineage>
        <taxon>Eukaryota</taxon>
        <taxon>Viridiplantae</taxon>
        <taxon>Streptophyta</taxon>
        <taxon>Embryophyta</taxon>
        <taxon>Tracheophyta</taxon>
        <taxon>Spermatophyta</taxon>
        <taxon>Magnoliopsida</taxon>
        <taxon>Liliopsida</taxon>
        <taxon>Poales</taxon>
        <taxon>Poaceae</taxon>
        <taxon>PACMAD clade</taxon>
        <taxon>Panicoideae</taxon>
        <taxon>Panicodae</taxon>
        <taxon>Paniceae</taxon>
        <taxon>Panicinae</taxon>
        <taxon>Panicum</taxon>
        <taxon>Panicum sect. Panicum</taxon>
    </lineage>
</organism>
<sequence length="496" mass="55058">MEIVTGAMSSLLVKLAELLTDEYKLQTSLRGEIMFLKAELESMEAALERVSEAPVIENQVNTWANEVRELSYDIEDSIDKFMVRIDTHPSATPQGSIGFISRSLRLLTAARTQHHIAMEIGDMKTLVKEVAERRNRYKVDTVVIPPSLATDIDPRLHGIYEESAKLVAISGPREELAELLVQEGTFKQLKVVSIVGVGGLGKTTLANVMYQQLKGQFECNAFVTVSLKPDMKRILGSVLRQVSEQSYMSIETWDVVELINKIRQVLENKRYFIIIDDIWDESAWNLIKDALIDSNCGSRVITTTRIAGVAATCCCSTGGTIYKLKPLSHTDSKKLFYKRIFGDKDSCHPELKEISEKILVVQRRGPWGGDGGRTHDITVAPQSLKSVKVCSAVVVNALGFSYLDRNGREHKTPLWGGVGGSIRTINLCPSEFVKEVSGTYGPFSDLPKNNVITSLTLVTNLYSYGPFGQPSGTPFHTRVDKTGSIVWLLWALWGIS</sequence>
<protein>
    <submittedName>
        <fullName evidence="8">Disease resistance protein RGA1</fullName>
    </submittedName>
</protein>
<evidence type="ECO:0000256" key="2">
    <source>
        <dbReference type="ARBA" id="ARBA00022614"/>
    </source>
</evidence>
<dbReference type="PROSITE" id="PS51752">
    <property type="entry name" value="JACALIN_LECTIN"/>
    <property type="match status" value="1"/>
</dbReference>
<dbReference type="EMBL" id="PQIB02000017">
    <property type="protein sequence ID" value="RLM58917.1"/>
    <property type="molecule type" value="Genomic_DNA"/>
</dbReference>
<comment type="similarity">
    <text evidence="1">Belongs to the disease resistance NB-LRR family.</text>
</comment>
<evidence type="ECO:0000313" key="9">
    <source>
        <dbReference type="Proteomes" id="UP000275267"/>
    </source>
</evidence>
<dbReference type="GO" id="GO:0030246">
    <property type="term" value="F:carbohydrate binding"/>
    <property type="evidence" value="ECO:0007669"/>
    <property type="project" value="UniProtKB-KW"/>
</dbReference>
<keyword evidence="9" id="KW-1185">Reference proteome</keyword>
<keyword evidence="5" id="KW-0547">Nucleotide-binding</keyword>
<dbReference type="PANTHER" id="PTHR19338:SF53">
    <property type="entry name" value="RX N-TERMINAL DOMAIN-CONTAINING PROTEIN"/>
    <property type="match status" value="1"/>
</dbReference>
<name>A0A3L6PJD3_PANMI</name>
<dbReference type="Pfam" id="PF18052">
    <property type="entry name" value="Rx_N"/>
    <property type="match status" value="1"/>
</dbReference>
<dbReference type="Gene3D" id="2.100.10.30">
    <property type="entry name" value="Jacalin-like lectin domain"/>
    <property type="match status" value="1"/>
</dbReference>
<comment type="caution">
    <text evidence="8">The sequence shown here is derived from an EMBL/GenBank/DDBJ whole genome shotgun (WGS) entry which is preliminary data.</text>
</comment>
<keyword evidence="2" id="KW-0433">Leucine-rich repeat</keyword>
<dbReference type="InterPro" id="IPR041118">
    <property type="entry name" value="Rx_N"/>
</dbReference>
<dbReference type="SUPFAM" id="SSF52540">
    <property type="entry name" value="P-loop containing nucleoside triphosphate hydrolases"/>
    <property type="match status" value="1"/>
</dbReference>
<dbReference type="InterPro" id="IPR001229">
    <property type="entry name" value="Jacalin-like_lectin_dom"/>
</dbReference>
<dbReference type="Pfam" id="PF01419">
    <property type="entry name" value="Jacalin"/>
    <property type="match status" value="1"/>
</dbReference>
<dbReference type="AlphaFoldDB" id="A0A3L6PJD3"/>
<dbReference type="InterPro" id="IPR027417">
    <property type="entry name" value="P-loop_NTPase"/>
</dbReference>
<evidence type="ECO:0000256" key="1">
    <source>
        <dbReference type="ARBA" id="ARBA00008894"/>
    </source>
</evidence>
<evidence type="ECO:0000256" key="4">
    <source>
        <dbReference type="ARBA" id="ARBA00022737"/>
    </source>
</evidence>
<keyword evidence="4" id="KW-0677">Repeat</keyword>
<dbReference type="GO" id="GO:0043531">
    <property type="term" value="F:ADP binding"/>
    <property type="evidence" value="ECO:0007669"/>
    <property type="project" value="InterPro"/>
</dbReference>
<dbReference type="InterPro" id="IPR036404">
    <property type="entry name" value="Jacalin-like_lectin_dom_sf"/>
</dbReference>